<dbReference type="EMBL" id="JAGGLP010000007">
    <property type="protein sequence ID" value="MBP2050842.1"/>
    <property type="molecule type" value="Genomic_DNA"/>
</dbReference>
<sequence length="448" mass="46755">MAQVLEFKLPDLGEGLTEAEIVRWLVQVGDVVAIDQPVVEVETAKAMVEVPCPYGGVVTARFGEEGTELPVGAPLLTVAVGPSAPGGEGEGSGNVLVGYGTSDAPARRRRVRSAPVGPVTADGPTGARRPDRPVVSTGAGHARVTAARTEGPVPVISPLVRRLAREGGVDLRHLAGSGPEGLILRADVEEALRAGTAHPAGAPVAAVAQAPAVRISPDRDGIRTPLKGVRGAVADKLSRSRREIPDATCWVDADATELMRARAAMNAAGAPKISLLALLARICTAALARHPELNSYVDTDAREVVQLDHVHLGFAAQTERGLVVPVVRDAHARDAESLTAEFARLTEAARTGTLTPGELTGGTFTLNNYGVFGVDGSTPIINHPEAAMLGVGRIVPKPWVHEGELAVRQVVQLSLTFDHRVCDGGTAGGFLRYVADCVEQPAVLLRTL</sequence>
<dbReference type="OrthoDB" id="9805770at2"/>
<keyword evidence="13" id="KW-1185">Reference proteome</keyword>
<dbReference type="FunFam" id="2.40.50.100:FF:000036">
    <property type="entry name" value="Dihydrolipoamide acetyltransferase component of pyruvate dehydrogenase complex"/>
    <property type="match status" value="1"/>
</dbReference>
<dbReference type="InterPro" id="IPR000089">
    <property type="entry name" value="Biotin_lipoyl"/>
</dbReference>
<name>A0A1B1ANS9_9ACTN</name>
<reference evidence="10 12" key="1">
    <citation type="submission" date="2016-06" db="EMBL/GenBank/DDBJ databases">
        <title>Complete genome sequence of Streptomyces griseochromogenes ATCC 14511, the Blasticidin S producer.</title>
        <authorList>
            <person name="Wu L."/>
        </authorList>
    </citation>
    <scope>NUCLEOTIDE SEQUENCE [LARGE SCALE GENOMIC DNA]</scope>
    <source>
        <strain evidence="10 12">ATCC 14511</strain>
    </source>
</reference>
<dbReference type="Gene3D" id="2.40.50.100">
    <property type="match status" value="1"/>
</dbReference>
<keyword evidence="3 6" id="KW-0808">Transferase</keyword>
<keyword evidence="5 6" id="KW-0012">Acyltransferase</keyword>
<organism evidence="10 12">
    <name type="scientific">Streptomyces griseochromogenes</name>
    <dbReference type="NCBI Taxonomy" id="68214"/>
    <lineage>
        <taxon>Bacteria</taxon>
        <taxon>Bacillati</taxon>
        <taxon>Actinomycetota</taxon>
        <taxon>Actinomycetes</taxon>
        <taxon>Kitasatosporales</taxon>
        <taxon>Streptomycetaceae</taxon>
        <taxon>Streptomyces</taxon>
    </lineage>
</organism>
<comment type="similarity">
    <text evidence="2 6">Belongs to the 2-oxoacid dehydrogenase family.</text>
</comment>
<evidence type="ECO:0000259" key="8">
    <source>
        <dbReference type="PROSITE" id="PS50968"/>
    </source>
</evidence>
<accession>A0A1B1ANS9</accession>
<evidence type="ECO:0000313" key="12">
    <source>
        <dbReference type="Proteomes" id="UP000092659"/>
    </source>
</evidence>
<dbReference type="STRING" id="68214.AVL59_00405"/>
<feature type="domain" description="Peripheral subunit-binding (PSBD)" evidence="9">
    <location>
        <begin position="155"/>
        <end position="192"/>
    </location>
</feature>
<dbReference type="Pfam" id="PF00198">
    <property type="entry name" value="2-oxoacid_dh"/>
    <property type="match status" value="1"/>
</dbReference>
<dbReference type="KEGG" id="sgs:AVL59_00405"/>
<protein>
    <recommendedName>
        <fullName evidence="6">Dihydrolipoamide acetyltransferase component of pyruvate dehydrogenase complex</fullName>
        <ecNumber evidence="6">2.3.1.-</ecNumber>
    </recommendedName>
</protein>
<proteinExistence type="inferred from homology"/>
<evidence type="ECO:0000256" key="2">
    <source>
        <dbReference type="ARBA" id="ARBA00007317"/>
    </source>
</evidence>
<dbReference type="GO" id="GO:0005737">
    <property type="term" value="C:cytoplasm"/>
    <property type="evidence" value="ECO:0007669"/>
    <property type="project" value="TreeGrafter"/>
</dbReference>
<evidence type="ECO:0000313" key="11">
    <source>
        <dbReference type="EMBL" id="MBP2050842.1"/>
    </source>
</evidence>
<gene>
    <name evidence="10" type="ORF">AVL59_00405</name>
    <name evidence="11" type="ORF">J2Z21_003792</name>
</gene>
<evidence type="ECO:0000259" key="9">
    <source>
        <dbReference type="PROSITE" id="PS51826"/>
    </source>
</evidence>
<evidence type="ECO:0000313" key="10">
    <source>
        <dbReference type="EMBL" id="ANP48233.1"/>
    </source>
</evidence>
<dbReference type="Gene3D" id="4.10.320.10">
    <property type="entry name" value="E3-binding domain"/>
    <property type="match status" value="1"/>
</dbReference>
<evidence type="ECO:0000256" key="7">
    <source>
        <dbReference type="SAM" id="MobiDB-lite"/>
    </source>
</evidence>
<dbReference type="EC" id="2.3.1.-" evidence="6"/>
<keyword evidence="4 6" id="KW-0450">Lipoyl</keyword>
<dbReference type="Pfam" id="PF02817">
    <property type="entry name" value="E3_binding"/>
    <property type="match status" value="1"/>
</dbReference>
<dbReference type="RefSeq" id="WP_067299219.1">
    <property type="nucleotide sequence ID" value="NZ_CP016279.1"/>
</dbReference>
<dbReference type="PANTHER" id="PTHR43178:SF5">
    <property type="entry name" value="LIPOAMIDE ACYLTRANSFERASE COMPONENT OF BRANCHED-CHAIN ALPHA-KETO ACID DEHYDROGENASE COMPLEX, MITOCHONDRIAL"/>
    <property type="match status" value="1"/>
</dbReference>
<evidence type="ECO:0000256" key="4">
    <source>
        <dbReference type="ARBA" id="ARBA00022823"/>
    </source>
</evidence>
<evidence type="ECO:0000313" key="13">
    <source>
        <dbReference type="Proteomes" id="UP001519309"/>
    </source>
</evidence>
<dbReference type="PROSITE" id="PS51826">
    <property type="entry name" value="PSBD"/>
    <property type="match status" value="1"/>
</dbReference>
<evidence type="ECO:0000256" key="5">
    <source>
        <dbReference type="ARBA" id="ARBA00023315"/>
    </source>
</evidence>
<dbReference type="FunFam" id="4.10.320.10:FF:000012">
    <property type="entry name" value="Dihydrolipoamide acetyltransferase component of pyruvate dehydrogenase complex"/>
    <property type="match status" value="1"/>
</dbReference>
<evidence type="ECO:0000256" key="3">
    <source>
        <dbReference type="ARBA" id="ARBA00022679"/>
    </source>
</evidence>
<dbReference type="SUPFAM" id="SSF47005">
    <property type="entry name" value="Peripheral subunit-binding domain of 2-oxo acid dehydrogenase complex"/>
    <property type="match status" value="1"/>
</dbReference>
<dbReference type="PANTHER" id="PTHR43178">
    <property type="entry name" value="DIHYDROLIPOAMIDE ACETYLTRANSFERASE COMPONENT OF PYRUVATE DEHYDROGENASE COMPLEX"/>
    <property type="match status" value="1"/>
</dbReference>
<dbReference type="SUPFAM" id="SSF51230">
    <property type="entry name" value="Single hybrid motif"/>
    <property type="match status" value="1"/>
</dbReference>
<dbReference type="CDD" id="cd06849">
    <property type="entry name" value="lipoyl_domain"/>
    <property type="match status" value="1"/>
</dbReference>
<dbReference type="FunFam" id="3.30.559.10:FF:000007">
    <property type="entry name" value="Dihydrolipoamide acetyltransferase component of pyruvate dehydrogenase complex"/>
    <property type="match status" value="1"/>
</dbReference>
<feature type="domain" description="Lipoyl-binding" evidence="8">
    <location>
        <begin position="4"/>
        <end position="79"/>
    </location>
</feature>
<dbReference type="InterPro" id="IPR036625">
    <property type="entry name" value="E3-bd_dom_sf"/>
</dbReference>
<dbReference type="GO" id="GO:0031405">
    <property type="term" value="F:lipoic acid binding"/>
    <property type="evidence" value="ECO:0007669"/>
    <property type="project" value="TreeGrafter"/>
</dbReference>
<comment type="cofactor">
    <cofactor evidence="1 6">
        <name>(R)-lipoate</name>
        <dbReference type="ChEBI" id="CHEBI:83088"/>
    </cofactor>
</comment>
<dbReference type="InterPro" id="IPR004167">
    <property type="entry name" value="PSBD"/>
</dbReference>
<dbReference type="AlphaFoldDB" id="A0A1B1ANS9"/>
<dbReference type="InterPro" id="IPR023213">
    <property type="entry name" value="CAT-like_dom_sf"/>
</dbReference>
<dbReference type="Gene3D" id="3.30.559.10">
    <property type="entry name" value="Chloramphenicol acetyltransferase-like domain"/>
    <property type="match status" value="1"/>
</dbReference>
<dbReference type="GO" id="GO:0016407">
    <property type="term" value="F:acetyltransferase activity"/>
    <property type="evidence" value="ECO:0007669"/>
    <property type="project" value="TreeGrafter"/>
</dbReference>
<feature type="region of interest" description="Disordered" evidence="7">
    <location>
        <begin position="100"/>
        <end position="137"/>
    </location>
</feature>
<dbReference type="Pfam" id="PF00364">
    <property type="entry name" value="Biotin_lipoyl"/>
    <property type="match status" value="1"/>
</dbReference>
<dbReference type="InterPro" id="IPR050743">
    <property type="entry name" value="2-oxoacid_DH_E2_comp"/>
</dbReference>
<dbReference type="Proteomes" id="UP001519309">
    <property type="component" value="Unassembled WGS sequence"/>
</dbReference>
<dbReference type="InterPro" id="IPR001078">
    <property type="entry name" value="2-oxoacid_DH_actylTfrase"/>
</dbReference>
<dbReference type="EMBL" id="CP016279">
    <property type="protein sequence ID" value="ANP48233.1"/>
    <property type="molecule type" value="Genomic_DNA"/>
</dbReference>
<evidence type="ECO:0000256" key="6">
    <source>
        <dbReference type="RuleBase" id="RU003423"/>
    </source>
</evidence>
<keyword evidence="11" id="KW-0670">Pyruvate</keyword>
<dbReference type="PROSITE" id="PS50968">
    <property type="entry name" value="BIOTINYL_LIPOYL"/>
    <property type="match status" value="1"/>
</dbReference>
<dbReference type="InterPro" id="IPR011053">
    <property type="entry name" value="Single_hybrid_motif"/>
</dbReference>
<dbReference type="Proteomes" id="UP000092659">
    <property type="component" value="Chromosome"/>
</dbReference>
<reference evidence="11 13" key="2">
    <citation type="submission" date="2021-03" db="EMBL/GenBank/DDBJ databases">
        <title>Genomic Encyclopedia of Type Strains, Phase IV (KMG-IV): sequencing the most valuable type-strain genomes for metagenomic binning, comparative biology and taxonomic classification.</title>
        <authorList>
            <person name="Goeker M."/>
        </authorList>
    </citation>
    <scope>NUCLEOTIDE SEQUENCE [LARGE SCALE GENOMIC DNA]</scope>
    <source>
        <strain evidence="11 13">DSM 40499</strain>
    </source>
</reference>
<evidence type="ECO:0000256" key="1">
    <source>
        <dbReference type="ARBA" id="ARBA00001938"/>
    </source>
</evidence>
<dbReference type="SUPFAM" id="SSF52777">
    <property type="entry name" value="CoA-dependent acyltransferases"/>
    <property type="match status" value="1"/>
</dbReference>